<protein>
    <recommendedName>
        <fullName evidence="2">Reelin domain-containing protein</fullName>
    </recommendedName>
</protein>
<reference evidence="3 4" key="1">
    <citation type="submission" date="2024-11" db="EMBL/GenBank/DDBJ databases">
        <title>Chromosome-level genome assembly of the freshwater bivalve Anodonta woodiana.</title>
        <authorList>
            <person name="Chen X."/>
        </authorList>
    </citation>
    <scope>NUCLEOTIDE SEQUENCE [LARGE SCALE GENOMIC DNA]</scope>
    <source>
        <strain evidence="3">MN2024</strain>
        <tissue evidence="3">Gills</tissue>
    </source>
</reference>
<dbReference type="Proteomes" id="UP001634394">
    <property type="component" value="Unassembled WGS sequence"/>
</dbReference>
<dbReference type="InterPro" id="IPR042307">
    <property type="entry name" value="Reeler_sf"/>
</dbReference>
<keyword evidence="1" id="KW-0732">Signal</keyword>
<dbReference type="Gene3D" id="2.60.40.4060">
    <property type="entry name" value="Reeler domain"/>
    <property type="match status" value="1"/>
</dbReference>
<comment type="caution">
    <text evidence="3">The sequence shown here is derived from an EMBL/GenBank/DDBJ whole genome shotgun (WGS) entry which is preliminary data.</text>
</comment>
<evidence type="ECO:0000259" key="2">
    <source>
        <dbReference type="PROSITE" id="PS51019"/>
    </source>
</evidence>
<dbReference type="Pfam" id="PF02014">
    <property type="entry name" value="Reeler"/>
    <property type="match status" value="1"/>
</dbReference>
<dbReference type="PANTHER" id="PTHR45828">
    <property type="entry name" value="CYTOCHROME B561/FERRIC REDUCTASE TRANSMEMBRANE"/>
    <property type="match status" value="1"/>
</dbReference>
<accession>A0ABD3TWH2</accession>
<dbReference type="FunFam" id="2.60.40.4060:FF:000003">
    <property type="entry name" value="Ferric chelate reductase 1"/>
    <property type="match status" value="1"/>
</dbReference>
<sequence length="205" mass="21638">MDCRKILAQYVLLGIFVEVICYPRGAPATTCSSMMPNHGVNASSTTAPYTIITSKSTYRPNEVITVTIQGASGENVIAGFLIQPRKNSSTSQSNTIGTLTGDFTTKNPCTSPVTALTHTNNTLKTTINMNWTAPAEAVESVVFVATIVRAIKTYWVNVQSQPLTPVGGGGGGGVNTGSSGPSGLSLSCSLMLVFILHKYVKQWSS</sequence>
<dbReference type="EMBL" id="JBJQND010000017">
    <property type="protein sequence ID" value="KAL3841489.1"/>
    <property type="molecule type" value="Genomic_DNA"/>
</dbReference>
<dbReference type="CDD" id="cd08544">
    <property type="entry name" value="Reeler"/>
    <property type="match status" value="1"/>
</dbReference>
<gene>
    <name evidence="3" type="ORF">ACJMK2_019627</name>
</gene>
<dbReference type="InterPro" id="IPR002861">
    <property type="entry name" value="Reeler_dom"/>
</dbReference>
<dbReference type="PROSITE" id="PS51019">
    <property type="entry name" value="REELIN"/>
    <property type="match status" value="1"/>
</dbReference>
<keyword evidence="4" id="KW-1185">Reference proteome</keyword>
<proteinExistence type="predicted"/>
<evidence type="ECO:0000313" key="4">
    <source>
        <dbReference type="Proteomes" id="UP001634394"/>
    </source>
</evidence>
<name>A0ABD3TWH2_SINWO</name>
<evidence type="ECO:0000256" key="1">
    <source>
        <dbReference type="SAM" id="SignalP"/>
    </source>
</evidence>
<feature type="domain" description="Reelin" evidence="2">
    <location>
        <begin position="12"/>
        <end position="181"/>
    </location>
</feature>
<evidence type="ECO:0000313" key="3">
    <source>
        <dbReference type="EMBL" id="KAL3841489.1"/>
    </source>
</evidence>
<dbReference type="PANTHER" id="PTHR45828:SF33">
    <property type="entry name" value="DOMON DOMAIN-CONTAINING PROTEIN"/>
    <property type="match status" value="1"/>
</dbReference>
<feature type="signal peptide" evidence="1">
    <location>
        <begin position="1"/>
        <end position="21"/>
    </location>
</feature>
<organism evidence="3 4">
    <name type="scientific">Sinanodonta woodiana</name>
    <name type="common">Chinese pond mussel</name>
    <name type="synonym">Anodonta woodiana</name>
    <dbReference type="NCBI Taxonomy" id="1069815"/>
    <lineage>
        <taxon>Eukaryota</taxon>
        <taxon>Metazoa</taxon>
        <taxon>Spiralia</taxon>
        <taxon>Lophotrochozoa</taxon>
        <taxon>Mollusca</taxon>
        <taxon>Bivalvia</taxon>
        <taxon>Autobranchia</taxon>
        <taxon>Heteroconchia</taxon>
        <taxon>Palaeoheterodonta</taxon>
        <taxon>Unionida</taxon>
        <taxon>Unionoidea</taxon>
        <taxon>Unionidae</taxon>
        <taxon>Unioninae</taxon>
        <taxon>Sinanodonta</taxon>
    </lineage>
</organism>
<feature type="chain" id="PRO_5044758793" description="Reelin domain-containing protein" evidence="1">
    <location>
        <begin position="22"/>
        <end position="205"/>
    </location>
</feature>
<dbReference type="AlphaFoldDB" id="A0ABD3TWH2"/>
<dbReference type="InterPro" id="IPR051237">
    <property type="entry name" value="Ferric-chelate_Red/DefProt"/>
</dbReference>